<dbReference type="Proteomes" id="UP000240912">
    <property type="component" value="Unassembled WGS sequence"/>
</dbReference>
<gene>
    <name evidence="3" type="ORF">C7T94_07565</name>
</gene>
<comment type="similarity">
    <text evidence="1">Belongs to the AHA1 family.</text>
</comment>
<dbReference type="AlphaFoldDB" id="A0A2T3HJA9"/>
<dbReference type="InterPro" id="IPR013538">
    <property type="entry name" value="ASHA1/2-like_C"/>
</dbReference>
<dbReference type="EMBL" id="PYLS01000005">
    <property type="protein sequence ID" value="PST82524.1"/>
    <property type="molecule type" value="Genomic_DNA"/>
</dbReference>
<accession>A0A2T3HJA9</accession>
<dbReference type="InterPro" id="IPR023393">
    <property type="entry name" value="START-like_dom_sf"/>
</dbReference>
<reference evidence="3 4" key="1">
    <citation type="submission" date="2018-03" db="EMBL/GenBank/DDBJ databases">
        <authorList>
            <person name="Keele B.F."/>
        </authorList>
    </citation>
    <scope>NUCLEOTIDE SEQUENCE [LARGE SCALE GENOMIC DNA]</scope>
    <source>
        <strain evidence="3 4">YL28-9</strain>
    </source>
</reference>
<dbReference type="Gene3D" id="3.30.530.20">
    <property type="match status" value="1"/>
</dbReference>
<keyword evidence="4" id="KW-1185">Reference proteome</keyword>
<proteinExistence type="inferred from homology"/>
<evidence type="ECO:0000313" key="4">
    <source>
        <dbReference type="Proteomes" id="UP000240912"/>
    </source>
</evidence>
<comment type="caution">
    <text evidence="3">The sequence shown here is derived from an EMBL/GenBank/DDBJ whole genome shotgun (WGS) entry which is preliminary data.</text>
</comment>
<feature type="domain" description="Activator of Hsp90 ATPase homologue 1/2-like C-terminal" evidence="2">
    <location>
        <begin position="59"/>
        <end position="183"/>
    </location>
</feature>
<name>A0A2T3HJA9_9SPHI</name>
<protein>
    <submittedName>
        <fullName evidence="3">ATPase</fullName>
    </submittedName>
</protein>
<dbReference type="SUPFAM" id="SSF55961">
    <property type="entry name" value="Bet v1-like"/>
    <property type="match status" value="1"/>
</dbReference>
<evidence type="ECO:0000313" key="3">
    <source>
        <dbReference type="EMBL" id="PST82524.1"/>
    </source>
</evidence>
<evidence type="ECO:0000256" key="1">
    <source>
        <dbReference type="ARBA" id="ARBA00006817"/>
    </source>
</evidence>
<evidence type="ECO:0000259" key="2">
    <source>
        <dbReference type="Pfam" id="PF08327"/>
    </source>
</evidence>
<dbReference type="CDD" id="cd07814">
    <property type="entry name" value="SRPBCC_CalC_Aha1-like"/>
    <property type="match status" value="1"/>
</dbReference>
<dbReference type="Pfam" id="PF08327">
    <property type="entry name" value="AHSA1"/>
    <property type="match status" value="1"/>
</dbReference>
<sequence>MECFALLPPVHPVVCRATGQKTNRYHICGKSFKLAVNTSYLSSMTPSKLALSLQMPVAADPARLWTVLTTAAYIKQWLGVTIASTWQPGAPMSFNFHFNGKDFEDKGVLLTLQTEKLFSYTYWSSFSGLEDAPENYSFVSFSLKPAGRATMLSLEHSNIATEQMYQHSLANWKETLEEIKRLAENA</sequence>
<organism evidence="3 4">
    <name type="scientific">Pedobacter yulinensis</name>
    <dbReference type="NCBI Taxonomy" id="2126353"/>
    <lineage>
        <taxon>Bacteria</taxon>
        <taxon>Pseudomonadati</taxon>
        <taxon>Bacteroidota</taxon>
        <taxon>Sphingobacteriia</taxon>
        <taxon>Sphingobacteriales</taxon>
        <taxon>Sphingobacteriaceae</taxon>
        <taxon>Pedobacter</taxon>
    </lineage>
</organism>
<dbReference type="OrthoDB" id="2355173at2"/>